<accession>A0A5C1YRN6</accession>
<keyword evidence="3" id="KW-1185">Reference proteome</keyword>
<gene>
    <name evidence="2" type="ORF">FLP30_06860</name>
</gene>
<dbReference type="RefSeq" id="WP_149279150.1">
    <property type="nucleotide sequence ID" value="NZ_CP043506.1"/>
</dbReference>
<dbReference type="OrthoDB" id="7258074at2"/>
<dbReference type="Proteomes" id="UP000324536">
    <property type="component" value="Chromosome"/>
</dbReference>
<sequence>MADREAHAANGQSTLHHGSAVVSTTDNNSSQYDDADGDTVALSDEAQTYISNTTTQFKDSTGTVQKIYDTLASIISSSNTSDSQKWAAYVTSDEMRFESQAHAGSGVDGLVTAFDQQTENTAFMKTINAALADIKTRNLQYDDQQPVSIPIERALLYLQQREQRAAEEEVWGSSSLSIHIQASTLQTGAGTETSFTLSSNFSGQEFFGLGNAYQSPLAVDSSSSGPYNFSPSGNTTSIQASFGSLGTKNAEREQDMIDELFASPSQSPSSSGAESDQKKMRDINHDEENSVF</sequence>
<name>A0A5C1YRN6_9PROT</name>
<dbReference type="AlphaFoldDB" id="A0A5C1YRN6"/>
<evidence type="ECO:0000313" key="2">
    <source>
        <dbReference type="EMBL" id="QEO17472.1"/>
    </source>
</evidence>
<evidence type="ECO:0000256" key="1">
    <source>
        <dbReference type="SAM" id="MobiDB-lite"/>
    </source>
</evidence>
<dbReference type="KEGG" id="acek:FLP30_06860"/>
<feature type="region of interest" description="Disordered" evidence="1">
    <location>
        <begin position="240"/>
        <end position="292"/>
    </location>
</feature>
<protein>
    <submittedName>
        <fullName evidence="2">Uncharacterized protein</fullName>
    </submittedName>
</protein>
<reference evidence="2 3" key="1">
    <citation type="submission" date="2019-09" db="EMBL/GenBank/DDBJ databases">
        <title>Genome sequencing of strain KACC 21233.</title>
        <authorList>
            <person name="Heo J."/>
            <person name="Kim S.-J."/>
            <person name="Kim J.-S."/>
            <person name="Hong S.-B."/>
            <person name="Kwon S.-W."/>
        </authorList>
    </citation>
    <scope>NUCLEOTIDE SEQUENCE [LARGE SCALE GENOMIC DNA]</scope>
    <source>
        <strain evidence="2 3">KACC 21233</strain>
    </source>
</reference>
<proteinExistence type="predicted"/>
<feature type="compositionally biased region" description="Basic and acidic residues" evidence="1">
    <location>
        <begin position="275"/>
        <end position="292"/>
    </location>
</feature>
<evidence type="ECO:0000313" key="3">
    <source>
        <dbReference type="Proteomes" id="UP000324536"/>
    </source>
</evidence>
<feature type="compositionally biased region" description="Polar residues" evidence="1">
    <location>
        <begin position="10"/>
        <end position="32"/>
    </location>
</feature>
<dbReference type="EMBL" id="CP043506">
    <property type="protein sequence ID" value="QEO17472.1"/>
    <property type="molecule type" value="Genomic_DNA"/>
</dbReference>
<feature type="region of interest" description="Disordered" evidence="1">
    <location>
        <begin position="1"/>
        <end position="37"/>
    </location>
</feature>
<organism evidence="2 3">
    <name type="scientific">Acetobacter vaccinii</name>
    <dbReference type="NCBI Taxonomy" id="2592655"/>
    <lineage>
        <taxon>Bacteria</taxon>
        <taxon>Pseudomonadati</taxon>
        <taxon>Pseudomonadota</taxon>
        <taxon>Alphaproteobacteria</taxon>
        <taxon>Acetobacterales</taxon>
        <taxon>Acetobacteraceae</taxon>
        <taxon>Acetobacter</taxon>
    </lineage>
</organism>